<dbReference type="InterPro" id="IPR006127">
    <property type="entry name" value="ZnuA-like"/>
</dbReference>
<dbReference type="Gene3D" id="3.40.50.1980">
    <property type="entry name" value="Nitrogenase molybdenum iron protein domain"/>
    <property type="match status" value="2"/>
</dbReference>
<gene>
    <name evidence="1" type="ORF">AVENP_1064</name>
</gene>
<evidence type="ECO:0000313" key="2">
    <source>
        <dbReference type="Proteomes" id="UP000503482"/>
    </source>
</evidence>
<dbReference type="AlphaFoldDB" id="A0AAE7BA79"/>
<keyword evidence="2" id="KW-1185">Reference proteome</keyword>
<dbReference type="PANTHER" id="PTHR42953">
    <property type="entry name" value="HIGH-AFFINITY ZINC UPTAKE SYSTEM PROTEIN ZNUA-RELATED"/>
    <property type="match status" value="1"/>
</dbReference>
<dbReference type="KEGG" id="avp:AVENP_1064"/>
<dbReference type="Pfam" id="PF01297">
    <property type="entry name" value="ZnuA"/>
    <property type="match status" value="1"/>
</dbReference>
<reference evidence="1 2" key="1">
    <citation type="submission" date="2020-05" db="EMBL/GenBank/DDBJ databases">
        <title>Complete genome sequencing of Campylobacter and Arcobacter type strains.</title>
        <authorList>
            <person name="Miller W.G."/>
            <person name="Yee E."/>
        </authorList>
    </citation>
    <scope>NUCLEOTIDE SEQUENCE [LARGE SCALE GENOMIC DNA]</scope>
    <source>
        <strain evidence="1 2">LMG 26156</strain>
    </source>
</reference>
<proteinExistence type="predicted"/>
<name>A0AAE7BA79_9BACT</name>
<dbReference type="EMBL" id="CP053840">
    <property type="protein sequence ID" value="QKF66619.1"/>
    <property type="molecule type" value="Genomic_DNA"/>
</dbReference>
<dbReference type="GO" id="GO:0030001">
    <property type="term" value="P:metal ion transport"/>
    <property type="evidence" value="ECO:0007669"/>
    <property type="project" value="InterPro"/>
</dbReference>
<dbReference type="InterPro" id="IPR050492">
    <property type="entry name" value="Bact_metal-bind_prot9"/>
</dbReference>
<accession>A0AAE7BA79</accession>
<dbReference type="Proteomes" id="UP000503482">
    <property type="component" value="Chromosome"/>
</dbReference>
<dbReference type="GO" id="GO:0046872">
    <property type="term" value="F:metal ion binding"/>
    <property type="evidence" value="ECO:0007669"/>
    <property type="project" value="InterPro"/>
</dbReference>
<dbReference type="RefSeq" id="WP_128358925.1">
    <property type="nucleotide sequence ID" value="NZ_CP053840.1"/>
</dbReference>
<protein>
    <submittedName>
        <fullName evidence="1">Periplasmic substrate-binding protein</fullName>
    </submittedName>
</protein>
<dbReference type="SUPFAM" id="SSF53807">
    <property type="entry name" value="Helical backbone' metal receptor"/>
    <property type="match status" value="1"/>
</dbReference>
<evidence type="ECO:0000313" key="1">
    <source>
        <dbReference type="EMBL" id="QKF66619.1"/>
    </source>
</evidence>
<sequence length="259" mass="31087">MIKIFFILFFPLFVFSKTFTLTYFPLETYLINKIAKNELKNREISRKYTDTFVQLPKSEISRLANAKVFFHLGLDIEKEYAEILLKQNPNIIVVDLSLNVKKIDNNPYIWTDPLNLRIIAKNMYDTFVKYDKSKENYYKVNYQNFLDEIDQTFLKIKLKLDKSEIESIYVFDDYWEYFAKRFVIKTIHREKRYLNISEIPQLIEFSKEKNINKLLSTNEENKDFIISLTNNLNIKAVESDIFDDKWQTNLLELAQNITK</sequence>
<organism evidence="1 2">
    <name type="scientific">Arcobacter venerupis</name>
    <dbReference type="NCBI Taxonomy" id="1054033"/>
    <lineage>
        <taxon>Bacteria</taxon>
        <taxon>Pseudomonadati</taxon>
        <taxon>Campylobacterota</taxon>
        <taxon>Epsilonproteobacteria</taxon>
        <taxon>Campylobacterales</taxon>
        <taxon>Arcobacteraceae</taxon>
        <taxon>Arcobacter</taxon>
    </lineage>
</organism>